<comment type="function">
    <text evidence="9">Involved in transport from the ER to the Golgi apparatus as well as in intra-Golgi transport. It belongs to a super-family of proteins called t-SNAREs or soluble NSF (N-ethylmaleimide-sensitive factor) attachment protein receptor.</text>
</comment>
<dbReference type="Pfam" id="PF12352">
    <property type="entry name" value="V-SNARE_C"/>
    <property type="match status" value="1"/>
</dbReference>
<keyword evidence="6 10" id="KW-1133">Transmembrane helix</keyword>
<comment type="caution">
    <text evidence="11">The sequence shown here is derived from an EMBL/GenBank/DDBJ whole genome shotgun (WGS) entry which is preliminary data.</text>
</comment>
<keyword evidence="9" id="KW-0931">ER-Golgi transport</keyword>
<keyword evidence="3 9" id="KW-0813">Transport</keyword>
<dbReference type="GO" id="GO:0048219">
    <property type="term" value="P:inter-Golgi cisterna vesicle-mediated transport"/>
    <property type="evidence" value="ECO:0007669"/>
    <property type="project" value="TreeGrafter"/>
</dbReference>
<dbReference type="OrthoDB" id="422156at2759"/>
<evidence type="ECO:0000256" key="7">
    <source>
        <dbReference type="ARBA" id="ARBA00023034"/>
    </source>
</evidence>
<dbReference type="InterPro" id="IPR023601">
    <property type="entry name" value="Golgi_SNAP_su1"/>
</dbReference>
<feature type="transmembrane region" description="Helical" evidence="10">
    <location>
        <begin position="214"/>
        <end position="233"/>
    </location>
</feature>
<evidence type="ECO:0000256" key="5">
    <source>
        <dbReference type="ARBA" id="ARBA00022927"/>
    </source>
</evidence>
<comment type="subunit">
    <text evidence="9">Component of several multiprotein Golgi SNARE complexes.</text>
</comment>
<dbReference type="EMBL" id="CAJHUC010001383">
    <property type="protein sequence ID" value="CAD7700921.1"/>
    <property type="molecule type" value="Genomic_DNA"/>
</dbReference>
<dbReference type="GO" id="GO:0031201">
    <property type="term" value="C:SNARE complex"/>
    <property type="evidence" value="ECO:0007669"/>
    <property type="project" value="TreeGrafter"/>
</dbReference>
<dbReference type="GO" id="GO:0006906">
    <property type="term" value="P:vesicle fusion"/>
    <property type="evidence" value="ECO:0007669"/>
    <property type="project" value="TreeGrafter"/>
</dbReference>
<evidence type="ECO:0000256" key="10">
    <source>
        <dbReference type="SAM" id="Phobius"/>
    </source>
</evidence>
<keyword evidence="12" id="KW-1185">Reference proteome</keyword>
<proteinExistence type="inferred from homology"/>
<dbReference type="PANTHER" id="PTHR21094">
    <property type="entry name" value="GOS-28 SNARE- RELATED"/>
    <property type="match status" value="1"/>
</dbReference>
<dbReference type="GO" id="GO:0005797">
    <property type="term" value="C:Golgi medial cisterna"/>
    <property type="evidence" value="ECO:0007669"/>
    <property type="project" value="TreeGrafter"/>
</dbReference>
<dbReference type="GO" id="GO:0000139">
    <property type="term" value="C:Golgi membrane"/>
    <property type="evidence" value="ECO:0007669"/>
    <property type="project" value="UniProtKB-SubCell"/>
</dbReference>
<evidence type="ECO:0000256" key="8">
    <source>
        <dbReference type="ARBA" id="ARBA00023136"/>
    </source>
</evidence>
<evidence type="ECO:0000256" key="9">
    <source>
        <dbReference type="PIRNR" id="PIRNR027109"/>
    </source>
</evidence>
<name>A0A8S1J1C7_9CHLO</name>
<dbReference type="AlphaFoldDB" id="A0A8S1J1C7"/>
<comment type="similarity">
    <text evidence="2 9">Belongs to the GOSR1 family.</text>
</comment>
<keyword evidence="8 9" id="KW-0472">Membrane</keyword>
<accession>A0A8S1J1C7</accession>
<evidence type="ECO:0000256" key="3">
    <source>
        <dbReference type="ARBA" id="ARBA00022448"/>
    </source>
</evidence>
<dbReference type="GO" id="GO:0015031">
    <property type="term" value="P:protein transport"/>
    <property type="evidence" value="ECO:0007669"/>
    <property type="project" value="UniProtKB-KW"/>
</dbReference>
<dbReference type="GO" id="GO:0005801">
    <property type="term" value="C:cis-Golgi network"/>
    <property type="evidence" value="ECO:0007669"/>
    <property type="project" value="InterPro"/>
</dbReference>
<evidence type="ECO:0000256" key="4">
    <source>
        <dbReference type="ARBA" id="ARBA00022692"/>
    </source>
</evidence>
<dbReference type="PIRSF" id="PIRSF027109">
    <property type="entry name" value="Golgi_SNARE"/>
    <property type="match status" value="1"/>
</dbReference>
<reference evidence="11" key="1">
    <citation type="submission" date="2020-12" db="EMBL/GenBank/DDBJ databases">
        <authorList>
            <person name="Iha C."/>
        </authorList>
    </citation>
    <scope>NUCLEOTIDE SEQUENCE</scope>
</reference>
<dbReference type="PANTHER" id="PTHR21094:SF2">
    <property type="entry name" value="GOLGI SNAP RECEPTOR COMPLEX MEMBER 1"/>
    <property type="match status" value="1"/>
</dbReference>
<dbReference type="GO" id="GO:0006888">
    <property type="term" value="P:endoplasmic reticulum to Golgi vesicle-mediated transport"/>
    <property type="evidence" value="ECO:0007669"/>
    <property type="project" value="InterPro"/>
</dbReference>
<evidence type="ECO:0000256" key="1">
    <source>
        <dbReference type="ARBA" id="ARBA00004409"/>
    </source>
</evidence>
<protein>
    <recommendedName>
        <fullName evidence="9">Golgi SNAP receptor complex member 1</fullName>
    </recommendedName>
</protein>
<keyword evidence="5 9" id="KW-0653">Protein transport</keyword>
<keyword evidence="7 9" id="KW-0333">Golgi apparatus</keyword>
<gene>
    <name evidence="11" type="ORF">OSTQU699_LOCUS6279</name>
</gene>
<comment type="subcellular location">
    <subcellularLocation>
        <location evidence="1">Golgi apparatus membrane</location>
        <topology evidence="1">Single-pass type IV membrane protein</topology>
    </subcellularLocation>
</comment>
<evidence type="ECO:0000256" key="2">
    <source>
        <dbReference type="ARBA" id="ARBA00008473"/>
    </source>
</evidence>
<sequence>MAGPAASSSAASHEWDACRRDARKLEGEVDMKLGAYAKLCATFDGSPAAHGPHGGPSTDQLLRAKASEIESLLQRLSDVNERMGGSVPSGDHGRLHTLARHRDILQDYGQEVRRLNASVGAARDRAELMARSEEGAPHVSVQVQGALLRERNTIASSTAAIDEVIGSAHAVEAELKDQRRVFEGIGDRLYALGSRFPVVNGLLRAIARRKSRDTIVLSVVVSACILVLLVFLWRR</sequence>
<dbReference type="Proteomes" id="UP000708148">
    <property type="component" value="Unassembled WGS sequence"/>
</dbReference>
<evidence type="ECO:0000313" key="12">
    <source>
        <dbReference type="Proteomes" id="UP000708148"/>
    </source>
</evidence>
<organism evidence="11 12">
    <name type="scientific">Ostreobium quekettii</name>
    <dbReference type="NCBI Taxonomy" id="121088"/>
    <lineage>
        <taxon>Eukaryota</taxon>
        <taxon>Viridiplantae</taxon>
        <taxon>Chlorophyta</taxon>
        <taxon>core chlorophytes</taxon>
        <taxon>Ulvophyceae</taxon>
        <taxon>TCBD clade</taxon>
        <taxon>Bryopsidales</taxon>
        <taxon>Ostreobineae</taxon>
        <taxon>Ostreobiaceae</taxon>
        <taxon>Ostreobium</taxon>
    </lineage>
</organism>
<evidence type="ECO:0000313" key="11">
    <source>
        <dbReference type="EMBL" id="CAD7700921.1"/>
    </source>
</evidence>
<dbReference type="GO" id="GO:0005484">
    <property type="term" value="F:SNAP receptor activity"/>
    <property type="evidence" value="ECO:0007669"/>
    <property type="project" value="TreeGrafter"/>
</dbReference>
<keyword evidence="4 10" id="KW-0812">Transmembrane</keyword>
<evidence type="ECO:0000256" key="6">
    <source>
        <dbReference type="ARBA" id="ARBA00022989"/>
    </source>
</evidence>